<keyword evidence="6" id="KW-1185">Reference proteome</keyword>
<dbReference type="PANTHER" id="PTHR43158:SF2">
    <property type="entry name" value="SKFA PEPTIDE EXPORT ATP-BINDING PROTEIN SKFE"/>
    <property type="match status" value="1"/>
</dbReference>
<dbReference type="PROSITE" id="PS50893">
    <property type="entry name" value="ABC_TRANSPORTER_2"/>
    <property type="match status" value="1"/>
</dbReference>
<dbReference type="Pfam" id="PF00005">
    <property type="entry name" value="ABC_tran"/>
    <property type="match status" value="1"/>
</dbReference>
<comment type="caution">
    <text evidence="5">The sequence shown here is derived from an EMBL/GenBank/DDBJ whole genome shotgun (WGS) entry which is preliminary data.</text>
</comment>
<evidence type="ECO:0000313" key="5">
    <source>
        <dbReference type="EMBL" id="TPW42800.1"/>
    </source>
</evidence>
<dbReference type="GO" id="GO:0005524">
    <property type="term" value="F:ATP binding"/>
    <property type="evidence" value="ECO:0007669"/>
    <property type="project" value="UniProtKB-KW"/>
</dbReference>
<dbReference type="AlphaFoldDB" id="A0A506VC43"/>
<dbReference type="SUPFAM" id="SSF52540">
    <property type="entry name" value="P-loop containing nucleoside triphosphate hydrolases"/>
    <property type="match status" value="1"/>
</dbReference>
<dbReference type="SMART" id="SM00382">
    <property type="entry name" value="AAA"/>
    <property type="match status" value="1"/>
</dbReference>
<dbReference type="InterPro" id="IPR027417">
    <property type="entry name" value="P-loop_NTPase"/>
</dbReference>
<sequence length="247" mass="28277">MSSLIVAENLSFAYSNNRPVLNHLNFNIESGQLLGLLGENGAGKTTLFNIIKGVRNDYLGNLRRGFSPAELISLPQVINLSGTLKNYEVFELICCFNNISARQANKSLRARWSDEFFSRYEKIRSRRTYAISYGEKRWLLISLMLGLCDRARLIILDEPTVGIDIQYRMLIWQLIDRVVAEGRTVFFSTHIFDELTRREIPFLMLSRNGITRHADINAFMAHGNARTPDEAFLNEVMTGRDHGLSQR</sequence>
<comment type="similarity">
    <text evidence="1">Belongs to the ABC transporter superfamily. Drug exporter-2 (TC 3.A.1.117) family.</text>
</comment>
<organism evidence="5 6">
    <name type="scientific">Mixta tenebrionis</name>
    <dbReference type="NCBI Taxonomy" id="2562439"/>
    <lineage>
        <taxon>Bacteria</taxon>
        <taxon>Pseudomonadati</taxon>
        <taxon>Pseudomonadota</taxon>
        <taxon>Gammaproteobacteria</taxon>
        <taxon>Enterobacterales</taxon>
        <taxon>Erwiniaceae</taxon>
        <taxon>Mixta</taxon>
    </lineage>
</organism>
<dbReference type="EMBL" id="VHQI01000004">
    <property type="protein sequence ID" value="TPW42800.1"/>
    <property type="molecule type" value="Genomic_DNA"/>
</dbReference>
<dbReference type="InterPro" id="IPR003593">
    <property type="entry name" value="AAA+_ATPase"/>
</dbReference>
<dbReference type="PANTHER" id="PTHR43158">
    <property type="entry name" value="SKFA PEPTIDE EXPORT ATP-BINDING PROTEIN SKFE"/>
    <property type="match status" value="1"/>
</dbReference>
<dbReference type="RefSeq" id="WP_141175771.1">
    <property type="nucleotide sequence ID" value="NZ_JBHUFX010000011.1"/>
</dbReference>
<dbReference type="InterPro" id="IPR003439">
    <property type="entry name" value="ABC_transporter-like_ATP-bd"/>
</dbReference>
<evidence type="ECO:0000256" key="3">
    <source>
        <dbReference type="ARBA" id="ARBA00022840"/>
    </source>
</evidence>
<accession>A0A506VC43</accession>
<dbReference type="Gene3D" id="3.40.50.300">
    <property type="entry name" value="P-loop containing nucleotide triphosphate hydrolases"/>
    <property type="match status" value="1"/>
</dbReference>
<evidence type="ECO:0000313" key="6">
    <source>
        <dbReference type="Proteomes" id="UP000319523"/>
    </source>
</evidence>
<keyword evidence="3 5" id="KW-0067">ATP-binding</keyword>
<evidence type="ECO:0000259" key="4">
    <source>
        <dbReference type="PROSITE" id="PS50893"/>
    </source>
</evidence>
<evidence type="ECO:0000256" key="2">
    <source>
        <dbReference type="ARBA" id="ARBA00022741"/>
    </source>
</evidence>
<keyword evidence="2" id="KW-0547">Nucleotide-binding</keyword>
<proteinExistence type="inferred from homology"/>
<evidence type="ECO:0000256" key="1">
    <source>
        <dbReference type="ARBA" id="ARBA00006526"/>
    </source>
</evidence>
<protein>
    <submittedName>
        <fullName evidence="5">ATP-binding cassette domain-containing protein</fullName>
    </submittedName>
</protein>
<name>A0A506VC43_9GAMM</name>
<dbReference type="GO" id="GO:0016887">
    <property type="term" value="F:ATP hydrolysis activity"/>
    <property type="evidence" value="ECO:0007669"/>
    <property type="project" value="InterPro"/>
</dbReference>
<dbReference type="Proteomes" id="UP000319523">
    <property type="component" value="Unassembled WGS sequence"/>
</dbReference>
<feature type="domain" description="ABC transporter" evidence="4">
    <location>
        <begin position="5"/>
        <end position="232"/>
    </location>
</feature>
<dbReference type="OrthoDB" id="2968466at2"/>
<gene>
    <name evidence="5" type="ORF">FKM52_08500</name>
</gene>
<reference evidence="5 6" key="1">
    <citation type="submission" date="2019-06" db="EMBL/GenBank/DDBJ databases">
        <authorList>
            <person name="Yang Y."/>
        </authorList>
    </citation>
    <scope>NUCLEOTIDE SEQUENCE [LARGE SCALE GENOMIC DNA]</scope>
    <source>
        <strain evidence="5 6">BIT-26</strain>
    </source>
</reference>